<evidence type="ECO:0000313" key="1">
    <source>
        <dbReference type="EMBL" id="KAK3214517.1"/>
    </source>
</evidence>
<dbReference type="Proteomes" id="UP001280581">
    <property type="component" value="Unassembled WGS sequence"/>
</dbReference>
<organism evidence="1 2">
    <name type="scientific">Pseudopithomyces chartarum</name>
    <dbReference type="NCBI Taxonomy" id="1892770"/>
    <lineage>
        <taxon>Eukaryota</taxon>
        <taxon>Fungi</taxon>
        <taxon>Dikarya</taxon>
        <taxon>Ascomycota</taxon>
        <taxon>Pezizomycotina</taxon>
        <taxon>Dothideomycetes</taxon>
        <taxon>Pleosporomycetidae</taxon>
        <taxon>Pleosporales</taxon>
        <taxon>Massarineae</taxon>
        <taxon>Didymosphaeriaceae</taxon>
        <taxon>Pseudopithomyces</taxon>
    </lineage>
</organism>
<reference evidence="1 2" key="1">
    <citation type="submission" date="2021-02" db="EMBL/GenBank/DDBJ databases">
        <title>Genome assembly of Pseudopithomyces chartarum.</title>
        <authorList>
            <person name="Jauregui R."/>
            <person name="Singh J."/>
            <person name="Voisey C."/>
        </authorList>
    </citation>
    <scope>NUCLEOTIDE SEQUENCE [LARGE SCALE GENOMIC DNA]</scope>
    <source>
        <strain evidence="1 2">AGR01</strain>
    </source>
</reference>
<proteinExistence type="predicted"/>
<protein>
    <submittedName>
        <fullName evidence="1">Uncharacterized protein</fullName>
    </submittedName>
</protein>
<name>A0AAN6M5E5_9PLEO</name>
<sequence>MLAKHAKDPTFLPTQFERIRQRFADLTGKVKFTFATFGKVNHWASESDGKNDNYMIPEEHDREKEGQVHGLTFAPGEPYLSDIFVRGNPVQFKSFQDINRTFIHGAYAEFLQKDSFGQEPIPVIRTIFSLAISIVHELTHAFYCLEKQPEMCKSAQYQEYEEAHISRDMNCAEIGGAIERRMIGYAWQTVVHPQEGTYIEAITVPSAWHEGEMVRGRPHYTNFIEPVWCYDFLTKKKWEEISSFPLERSVKYCQWQYPFRAHARVKKPDIMKWWARREKGKDLSRMKAFDRDAVHGWEFVIRVRHQNNDGTWDEGYTDEEWMDAVRAVETLNKEFLEWKLKQTLKAKKKGY</sequence>
<keyword evidence="2" id="KW-1185">Reference proteome</keyword>
<dbReference type="AlphaFoldDB" id="A0AAN6M5E5"/>
<evidence type="ECO:0000313" key="2">
    <source>
        <dbReference type="Proteomes" id="UP001280581"/>
    </source>
</evidence>
<accession>A0AAN6M5E5</accession>
<dbReference type="EMBL" id="WVTA01000003">
    <property type="protein sequence ID" value="KAK3214517.1"/>
    <property type="molecule type" value="Genomic_DNA"/>
</dbReference>
<gene>
    <name evidence="1" type="ORF">GRF29_19g447221</name>
</gene>
<comment type="caution">
    <text evidence="1">The sequence shown here is derived from an EMBL/GenBank/DDBJ whole genome shotgun (WGS) entry which is preliminary data.</text>
</comment>